<sequence length="67" mass="7215">MLDAKNVLLAENAHRLAHGGDADVQFGGKAIERRQLGARRPYSAADAVLNLLVDGLVRELADVGHLR</sequence>
<proteinExistence type="predicted"/>
<organism evidence="1 2">
    <name type="scientific">Gordoniibacillus kamchatkensis</name>
    <dbReference type="NCBI Taxonomy" id="1590651"/>
    <lineage>
        <taxon>Bacteria</taxon>
        <taxon>Bacillati</taxon>
        <taxon>Bacillota</taxon>
        <taxon>Bacilli</taxon>
        <taxon>Bacillales</taxon>
        <taxon>Paenibacillaceae</taxon>
        <taxon>Gordoniibacillus</taxon>
    </lineage>
</organism>
<reference evidence="1 2" key="1">
    <citation type="submission" date="2014-12" db="EMBL/GenBank/DDBJ databases">
        <title>Draft genome sequence of Paenibacillus kamchatkensis strain B-2647.</title>
        <authorList>
            <person name="Karlyshev A.V."/>
            <person name="Kudryashova E.B."/>
        </authorList>
    </citation>
    <scope>NUCLEOTIDE SEQUENCE [LARGE SCALE GENOMIC DNA]</scope>
    <source>
        <strain evidence="1 2">VKM B-2647</strain>
    </source>
</reference>
<name>A0ABR5AF98_9BACL</name>
<comment type="caution">
    <text evidence="1">The sequence shown here is derived from an EMBL/GenBank/DDBJ whole genome shotgun (WGS) entry which is preliminary data.</text>
</comment>
<protein>
    <submittedName>
        <fullName evidence="1">Uncharacterized protein</fullName>
    </submittedName>
</protein>
<evidence type="ECO:0000313" key="1">
    <source>
        <dbReference type="EMBL" id="KIL39721.1"/>
    </source>
</evidence>
<dbReference type="Proteomes" id="UP000031967">
    <property type="component" value="Unassembled WGS sequence"/>
</dbReference>
<keyword evidence="2" id="KW-1185">Reference proteome</keyword>
<dbReference type="EMBL" id="JXAK01000032">
    <property type="protein sequence ID" value="KIL39721.1"/>
    <property type="molecule type" value="Genomic_DNA"/>
</dbReference>
<evidence type="ECO:0000313" key="2">
    <source>
        <dbReference type="Proteomes" id="UP000031967"/>
    </source>
</evidence>
<gene>
    <name evidence="1" type="ORF">SD70_18395</name>
</gene>
<accession>A0ABR5AF98</accession>